<feature type="transmembrane region" description="Helical" evidence="2">
    <location>
        <begin position="119"/>
        <end position="140"/>
    </location>
</feature>
<dbReference type="RefSeq" id="WP_091400828.1">
    <property type="nucleotide sequence ID" value="NZ_FMCR01000003.1"/>
</dbReference>
<dbReference type="AlphaFoldDB" id="A0A1C4XF36"/>
<sequence>MIAVKVRITAIVVVGLALVGMLSWVAGSWPADQTRATVDHCYVTHDRLEAMHSRCVGNWTRGGRGQQGPIHGVDVQESWKIIDEEPSSAYEWEVAVPASARQPRVLADTRQAWTLSPRALPWGLVPAGLVALLAALAWLITATVRAPRPAPRPAPNAPAESAATPA</sequence>
<name>A0A1C4XF36_9ACTN</name>
<feature type="transmembrane region" description="Helical" evidence="2">
    <location>
        <begin position="7"/>
        <end position="26"/>
    </location>
</feature>
<evidence type="ECO:0000313" key="3">
    <source>
        <dbReference type="EMBL" id="SCF06741.1"/>
    </source>
</evidence>
<feature type="compositionally biased region" description="Low complexity" evidence="1">
    <location>
        <begin position="157"/>
        <end position="166"/>
    </location>
</feature>
<gene>
    <name evidence="3" type="ORF">GA0070561_3331</name>
</gene>
<evidence type="ECO:0000256" key="2">
    <source>
        <dbReference type="SAM" id="Phobius"/>
    </source>
</evidence>
<keyword evidence="2" id="KW-0812">Transmembrane</keyword>
<evidence type="ECO:0000313" key="4">
    <source>
        <dbReference type="Proteomes" id="UP000198864"/>
    </source>
</evidence>
<dbReference type="EMBL" id="FMCR01000003">
    <property type="protein sequence ID" value="SCF06741.1"/>
    <property type="molecule type" value="Genomic_DNA"/>
</dbReference>
<proteinExistence type="predicted"/>
<keyword evidence="2" id="KW-0472">Membrane</keyword>
<evidence type="ECO:0000256" key="1">
    <source>
        <dbReference type="SAM" id="MobiDB-lite"/>
    </source>
</evidence>
<accession>A0A1C4XF36</accession>
<protein>
    <submittedName>
        <fullName evidence="3">Uncharacterized protein</fullName>
    </submittedName>
</protein>
<reference evidence="3 4" key="1">
    <citation type="submission" date="2016-06" db="EMBL/GenBank/DDBJ databases">
        <authorList>
            <person name="Kjaerup R.B."/>
            <person name="Dalgaard T.S."/>
            <person name="Juul-Madsen H.R."/>
        </authorList>
    </citation>
    <scope>NUCLEOTIDE SEQUENCE [LARGE SCALE GENOMIC DNA]</scope>
    <source>
        <strain evidence="3 4">DSM 44871</strain>
    </source>
</reference>
<dbReference type="Proteomes" id="UP000198864">
    <property type="component" value="Unassembled WGS sequence"/>
</dbReference>
<keyword evidence="2" id="KW-1133">Transmembrane helix</keyword>
<feature type="region of interest" description="Disordered" evidence="1">
    <location>
        <begin position="147"/>
        <end position="166"/>
    </location>
</feature>
<organism evidence="3 4">
    <name type="scientific">Micromonospora saelicesensis</name>
    <dbReference type="NCBI Taxonomy" id="285676"/>
    <lineage>
        <taxon>Bacteria</taxon>
        <taxon>Bacillati</taxon>
        <taxon>Actinomycetota</taxon>
        <taxon>Actinomycetes</taxon>
        <taxon>Micromonosporales</taxon>
        <taxon>Micromonosporaceae</taxon>
        <taxon>Micromonospora</taxon>
    </lineage>
</organism>